<dbReference type="KEGG" id="cwo:Cwoe_0311"/>
<dbReference type="AlphaFoldDB" id="D3F674"/>
<organism evidence="2 3">
    <name type="scientific">Conexibacter woesei (strain DSM 14684 / CCUG 47730 / CIP 108061 / JCM 11494 / NBRC 100937 / ID131577)</name>
    <dbReference type="NCBI Taxonomy" id="469383"/>
    <lineage>
        <taxon>Bacteria</taxon>
        <taxon>Bacillati</taxon>
        <taxon>Actinomycetota</taxon>
        <taxon>Thermoleophilia</taxon>
        <taxon>Solirubrobacterales</taxon>
        <taxon>Conexibacteraceae</taxon>
        <taxon>Conexibacter</taxon>
    </lineage>
</organism>
<dbReference type="OrthoDB" id="4471357at2"/>
<dbReference type="SMART" id="SM00418">
    <property type="entry name" value="HTH_ARSR"/>
    <property type="match status" value="1"/>
</dbReference>
<dbReference type="EMBL" id="CP001854">
    <property type="protein sequence ID" value="ADB48747.1"/>
    <property type="molecule type" value="Genomic_DNA"/>
</dbReference>
<dbReference type="HOGENOM" id="CLU_097806_4_1_11"/>
<accession>D3F674</accession>
<proteinExistence type="predicted"/>
<dbReference type="CDD" id="cd00090">
    <property type="entry name" value="HTH_ARSR"/>
    <property type="match status" value="1"/>
</dbReference>
<dbReference type="RefSeq" id="WP_012931800.1">
    <property type="nucleotide sequence ID" value="NC_013739.1"/>
</dbReference>
<dbReference type="InterPro" id="IPR036388">
    <property type="entry name" value="WH-like_DNA-bd_sf"/>
</dbReference>
<dbReference type="InterPro" id="IPR011991">
    <property type="entry name" value="ArsR-like_HTH"/>
</dbReference>
<protein>
    <submittedName>
        <fullName evidence="2">Putative transcriptional regulator, ArsR family</fullName>
    </submittedName>
</protein>
<evidence type="ECO:0000313" key="3">
    <source>
        <dbReference type="Proteomes" id="UP000008229"/>
    </source>
</evidence>
<sequence length="103" mass="11502">MTTPHHPSRDEIELVDVLAALGHPIRLQVARALSSETECVCGDLVPDVSRSTMTTHWRALRESGVTWERPEGRKIYLKLRREDLDARFPGLLDSVLAGEPSDA</sequence>
<dbReference type="InterPro" id="IPR001845">
    <property type="entry name" value="HTH_ArsR_DNA-bd_dom"/>
</dbReference>
<reference evidence="2 3" key="1">
    <citation type="journal article" date="2010" name="Stand. Genomic Sci.">
        <title>Complete genome sequence of Conexibacter woesei type strain (ID131577).</title>
        <authorList>
            <person name="Pukall R."/>
            <person name="Lapidus A."/>
            <person name="Glavina Del Rio T."/>
            <person name="Copeland A."/>
            <person name="Tice H."/>
            <person name="Cheng J.-F."/>
            <person name="Lucas S."/>
            <person name="Chen F."/>
            <person name="Nolan M."/>
            <person name="Bruce D."/>
            <person name="Goodwin L."/>
            <person name="Pitluck S."/>
            <person name="Mavromatis K."/>
            <person name="Ivanova N."/>
            <person name="Ovchinnikova G."/>
            <person name="Pati A."/>
            <person name="Chen A."/>
            <person name="Palaniappan K."/>
            <person name="Land M."/>
            <person name="Hauser L."/>
            <person name="Chang Y.-J."/>
            <person name="Jeffries C.D."/>
            <person name="Chain P."/>
            <person name="Meincke L."/>
            <person name="Sims D."/>
            <person name="Brettin T."/>
            <person name="Detter J.C."/>
            <person name="Rohde M."/>
            <person name="Goeker M."/>
            <person name="Bristow J."/>
            <person name="Eisen J.A."/>
            <person name="Markowitz V."/>
            <person name="Kyrpides N.C."/>
            <person name="Klenk H.-P."/>
            <person name="Hugenholtz P."/>
        </authorList>
    </citation>
    <scope>NUCLEOTIDE SEQUENCE [LARGE SCALE GENOMIC DNA]</scope>
    <source>
        <strain evidence="3">DSM 14684 / CIP 108061 / JCM 11494 / NBRC 100937 / ID131577</strain>
    </source>
</reference>
<reference evidence="3" key="2">
    <citation type="submission" date="2010-01" db="EMBL/GenBank/DDBJ databases">
        <title>The complete genome of Conexibacter woesei DSM 14684.</title>
        <authorList>
            <consortium name="US DOE Joint Genome Institute (JGI-PGF)"/>
            <person name="Lucas S."/>
            <person name="Copeland A."/>
            <person name="Lapidus A."/>
            <person name="Glavina del Rio T."/>
            <person name="Dalin E."/>
            <person name="Tice H."/>
            <person name="Bruce D."/>
            <person name="Goodwin L."/>
            <person name="Pitluck S."/>
            <person name="Kyrpides N."/>
            <person name="Mavromatis K."/>
            <person name="Ivanova N."/>
            <person name="Mikhailova N."/>
            <person name="Chertkov O."/>
            <person name="Brettin T."/>
            <person name="Detter J.C."/>
            <person name="Han C."/>
            <person name="Larimer F."/>
            <person name="Land M."/>
            <person name="Hauser L."/>
            <person name="Markowitz V."/>
            <person name="Cheng J.-F."/>
            <person name="Hugenholtz P."/>
            <person name="Woyke T."/>
            <person name="Wu D."/>
            <person name="Pukall R."/>
            <person name="Steenblock K."/>
            <person name="Schneider S."/>
            <person name="Klenk H.-P."/>
            <person name="Eisen J.A."/>
        </authorList>
    </citation>
    <scope>NUCLEOTIDE SEQUENCE [LARGE SCALE GENOMIC DNA]</scope>
    <source>
        <strain evidence="3">DSM 14684 / CIP 108061 / JCM 11494 / NBRC 100937 / ID131577</strain>
    </source>
</reference>
<dbReference type="Gene3D" id="1.10.10.10">
    <property type="entry name" value="Winged helix-like DNA-binding domain superfamily/Winged helix DNA-binding domain"/>
    <property type="match status" value="1"/>
</dbReference>
<dbReference type="Proteomes" id="UP000008229">
    <property type="component" value="Chromosome"/>
</dbReference>
<dbReference type="InterPro" id="IPR036390">
    <property type="entry name" value="WH_DNA-bd_sf"/>
</dbReference>
<evidence type="ECO:0000313" key="2">
    <source>
        <dbReference type="EMBL" id="ADB48747.1"/>
    </source>
</evidence>
<feature type="domain" description="HTH arsR-type" evidence="1">
    <location>
        <begin position="6"/>
        <end position="99"/>
    </location>
</feature>
<name>D3F674_CONWI</name>
<dbReference type="GO" id="GO:0003700">
    <property type="term" value="F:DNA-binding transcription factor activity"/>
    <property type="evidence" value="ECO:0007669"/>
    <property type="project" value="InterPro"/>
</dbReference>
<dbReference type="SUPFAM" id="SSF46785">
    <property type="entry name" value="Winged helix' DNA-binding domain"/>
    <property type="match status" value="1"/>
</dbReference>
<gene>
    <name evidence="2" type="ordered locus">Cwoe_0311</name>
</gene>
<dbReference type="PRINTS" id="PR00778">
    <property type="entry name" value="HTHARSR"/>
</dbReference>
<evidence type="ECO:0000259" key="1">
    <source>
        <dbReference type="PROSITE" id="PS50987"/>
    </source>
</evidence>
<dbReference type="PROSITE" id="PS50987">
    <property type="entry name" value="HTH_ARSR_2"/>
    <property type="match status" value="1"/>
</dbReference>
<dbReference type="eggNOG" id="COG0640">
    <property type="taxonomic scope" value="Bacteria"/>
</dbReference>
<keyword evidence="3" id="KW-1185">Reference proteome</keyword>